<evidence type="ECO:0000313" key="1">
    <source>
        <dbReference type="EMBL" id="BCU03281.1"/>
    </source>
</evidence>
<dbReference type="EMBL" id="LC625835">
    <property type="protein sequence ID" value="BCU03281.1"/>
    <property type="molecule type" value="Genomic_DNA"/>
</dbReference>
<organism evidence="1 2">
    <name type="scientific">Pandoravirus japonicus</name>
    <dbReference type="NCBI Taxonomy" id="2823154"/>
    <lineage>
        <taxon>Viruses</taxon>
        <taxon>Pandoravirus</taxon>
    </lineage>
</organism>
<evidence type="ECO:0000313" key="2">
    <source>
        <dbReference type="Proteomes" id="UP001253637"/>
    </source>
</evidence>
<name>A0A811BSD5_9VIRU</name>
<sequence length="87" mass="10009">MAPRPFFWRHQQDLAVRSCSAAGSLFFFFGKDKKKKCVGKKSFVFAGAVDERAPRALSCVKRIRCRRGWPLDRLVAFPDPTVFFSYC</sequence>
<dbReference type="Proteomes" id="UP001253637">
    <property type="component" value="Segment"/>
</dbReference>
<proteinExistence type="predicted"/>
<protein>
    <submittedName>
        <fullName evidence="1">Uncharacterized protein</fullName>
    </submittedName>
</protein>
<accession>A0A811BSD5</accession>
<reference evidence="1" key="1">
    <citation type="submission" date="2021-04" db="EMBL/GenBank/DDBJ databases">
        <title>Draft Genome Sequence of Pandoravirus japonicus, Isolated from the Sabaishi River of Niigata, Japan.</title>
        <authorList>
            <person name="Hosokawa N."/>
            <person name="Takahashi H."/>
            <person name="Aoki K."/>
            <person name="Takemura M."/>
        </authorList>
    </citation>
    <scope>NUCLEOTIDE SEQUENCE</scope>
</reference>